<evidence type="ECO:0000313" key="2">
    <source>
        <dbReference type="EMBL" id="SDN03490.1"/>
    </source>
</evidence>
<protein>
    <submittedName>
        <fullName evidence="2">Capsule assembly protein Wzi</fullName>
    </submittedName>
</protein>
<dbReference type="EMBL" id="FNGS01000012">
    <property type="protein sequence ID" value="SDN03490.1"/>
    <property type="molecule type" value="Genomic_DNA"/>
</dbReference>
<name>A0A1G9Y382_9BACT</name>
<feature type="signal peptide" evidence="1">
    <location>
        <begin position="1"/>
        <end position="17"/>
    </location>
</feature>
<dbReference type="AlphaFoldDB" id="A0A1G9Y382"/>
<organism evidence="2 3">
    <name type="scientific">Siphonobacter aquaeclarae</name>
    <dbReference type="NCBI Taxonomy" id="563176"/>
    <lineage>
        <taxon>Bacteria</taxon>
        <taxon>Pseudomonadati</taxon>
        <taxon>Bacteroidota</taxon>
        <taxon>Cytophagia</taxon>
        <taxon>Cytophagales</taxon>
        <taxon>Cytophagaceae</taxon>
        <taxon>Siphonobacter</taxon>
    </lineage>
</organism>
<gene>
    <name evidence="2" type="ORF">SAMN04488090_4799</name>
</gene>
<dbReference type="Gene3D" id="2.40.160.130">
    <property type="entry name" value="Capsule assembly protein Wzi"/>
    <property type="match status" value="1"/>
</dbReference>
<keyword evidence="3" id="KW-1185">Reference proteome</keyword>
<sequence>MKYLPGLLLLLFLQANAQKRAGTWFAELGTTALSTGSRTPFYLRANQFGTVPLAPQSGLFSAGGTYRLPLSRHPDRWALTAGAEGVLQTQNPGTKGVLVQGYLGLQFKKWELYAGRRREYYGLSDTLTGMRSLAWSGNALPIPQVQIGTRGFAPVPFIGKWLAFRAWYAHGWFGNPKDGFAQNVYLHSKGLYFRLGKETWPVRLYAGLNHFAQWGGYSDFLKDDPGILSKHGRFNGSWFAYWNGVVLAKSMQVHYGYAGYPADDFISIDVNRIGNHLGTLDLGAEWNHCDFNVFVYRQSMYEDGSLFYLINVTDGLNGIRYLNKIQQASNLHLLRVNLEWLSTTNQGGPTFDINDPLKRGNDNYFNHSQYQDGWTYNGKAIGTPFIQPDDELQNPSHVRGFPNNRVQVASLTVSGRYRRRTTWELRGSFSENYGTYNSPFSDSPRRQFSGLLRMGIRLPFWGGAEFSGAVAYDNGQLYENALGAFLALRKSGNW</sequence>
<accession>A0A1G9Y382</accession>
<proteinExistence type="predicted"/>
<keyword evidence="1" id="KW-0732">Signal</keyword>
<dbReference type="STRING" id="563176.SAMN04488090_4799"/>
<dbReference type="OrthoDB" id="596512at2"/>
<feature type="chain" id="PRO_5011638468" evidence="1">
    <location>
        <begin position="18"/>
        <end position="494"/>
    </location>
</feature>
<dbReference type="Proteomes" id="UP000198901">
    <property type="component" value="Unassembled WGS sequence"/>
</dbReference>
<evidence type="ECO:0000256" key="1">
    <source>
        <dbReference type="SAM" id="SignalP"/>
    </source>
</evidence>
<reference evidence="2 3" key="1">
    <citation type="submission" date="2016-10" db="EMBL/GenBank/DDBJ databases">
        <authorList>
            <person name="de Groot N.N."/>
        </authorList>
    </citation>
    <scope>NUCLEOTIDE SEQUENCE [LARGE SCALE GENOMIC DNA]</scope>
    <source>
        <strain evidence="2 3">DSM 21668</strain>
    </source>
</reference>
<evidence type="ECO:0000313" key="3">
    <source>
        <dbReference type="Proteomes" id="UP000198901"/>
    </source>
</evidence>
<dbReference type="RefSeq" id="WP_093208756.1">
    <property type="nucleotide sequence ID" value="NZ_FNGS01000012.1"/>
</dbReference>
<dbReference type="InterPro" id="IPR038636">
    <property type="entry name" value="Wzi_sf"/>
</dbReference>